<dbReference type="AlphaFoldDB" id="A0A3C1KPF9"/>
<organism evidence="2 3">
    <name type="scientific">Haliea salexigens</name>
    <dbReference type="NCBI Taxonomy" id="287487"/>
    <lineage>
        <taxon>Bacteria</taxon>
        <taxon>Pseudomonadati</taxon>
        <taxon>Pseudomonadota</taxon>
        <taxon>Gammaproteobacteria</taxon>
        <taxon>Cellvibrionales</taxon>
        <taxon>Halieaceae</taxon>
        <taxon>Haliea</taxon>
    </lineage>
</organism>
<feature type="non-terminal residue" evidence="2">
    <location>
        <position position="1"/>
    </location>
</feature>
<evidence type="ECO:0000259" key="1">
    <source>
        <dbReference type="Pfam" id="PF20376"/>
    </source>
</evidence>
<feature type="non-terminal residue" evidence="2">
    <location>
        <position position="205"/>
    </location>
</feature>
<comment type="caution">
    <text evidence="2">The sequence shown here is derived from an EMBL/GenBank/DDBJ whole genome shotgun (WGS) entry which is preliminary data.</text>
</comment>
<dbReference type="InterPro" id="IPR046612">
    <property type="entry name" value="DUF6671"/>
</dbReference>
<proteinExistence type="predicted"/>
<evidence type="ECO:0000313" key="2">
    <source>
        <dbReference type="EMBL" id="HAN28388.1"/>
    </source>
</evidence>
<feature type="domain" description="DUF6671" evidence="1">
    <location>
        <begin position="52"/>
        <end position="205"/>
    </location>
</feature>
<sequence>LTRHAKGALVAPPLAALGLAVSVTDAFDTDQLGTFSGEVARTLSPLDCARRKAQLACELTGLDLGLGSEGSFGGGPMAGFVNWDEELLLLWDRRSGQEVVARAAGPVRVAAFTWESEAQLVAQLAPFPSAQGWIIRHPAGVSKGLCGVAAVLEELHANVLPRLTSGDAHSVRIEPDLRAMHCPERQTYIRQAAEQLAQRLHTACP</sequence>
<protein>
    <recommendedName>
        <fullName evidence="1">DUF6671 domain-containing protein</fullName>
    </recommendedName>
</protein>
<name>A0A3C1KPF9_9GAMM</name>
<gene>
    <name evidence="2" type="ORF">DCP75_11845</name>
</gene>
<reference evidence="2 3" key="1">
    <citation type="journal article" date="2018" name="Nat. Biotechnol.">
        <title>A standardized bacterial taxonomy based on genome phylogeny substantially revises the tree of life.</title>
        <authorList>
            <person name="Parks D.H."/>
            <person name="Chuvochina M."/>
            <person name="Waite D.W."/>
            <person name="Rinke C."/>
            <person name="Skarshewski A."/>
            <person name="Chaumeil P.A."/>
            <person name="Hugenholtz P."/>
        </authorList>
    </citation>
    <scope>NUCLEOTIDE SEQUENCE [LARGE SCALE GENOMIC DNA]</scope>
    <source>
        <strain evidence="2">UBA9158</strain>
    </source>
</reference>
<evidence type="ECO:0000313" key="3">
    <source>
        <dbReference type="Proteomes" id="UP000259273"/>
    </source>
</evidence>
<dbReference type="Pfam" id="PF20376">
    <property type="entry name" value="DUF6671"/>
    <property type="match status" value="1"/>
</dbReference>
<dbReference type="STRING" id="1121937.GCA_000423125_00803"/>
<dbReference type="Proteomes" id="UP000259273">
    <property type="component" value="Unassembled WGS sequence"/>
</dbReference>
<accession>A0A3C1KPF9</accession>
<dbReference type="EMBL" id="DMND01000160">
    <property type="protein sequence ID" value="HAN28388.1"/>
    <property type="molecule type" value="Genomic_DNA"/>
</dbReference>